<dbReference type="SUPFAM" id="SSF53850">
    <property type="entry name" value="Periplasmic binding protein-like II"/>
    <property type="match status" value="1"/>
</dbReference>
<feature type="binding site" evidence="4">
    <location>
        <position position="165"/>
    </location>
    <ligand>
        <name>molybdate</name>
        <dbReference type="ChEBI" id="CHEBI:36264"/>
    </ligand>
</feature>
<evidence type="ECO:0000256" key="1">
    <source>
        <dbReference type="ARBA" id="ARBA00009175"/>
    </source>
</evidence>
<dbReference type="PROSITE" id="PS51257">
    <property type="entry name" value="PROKAR_LIPOPROTEIN"/>
    <property type="match status" value="1"/>
</dbReference>
<protein>
    <submittedName>
        <fullName evidence="5">Molybdate ABC transporter substrate-binding protein</fullName>
    </submittedName>
</protein>
<dbReference type="PIRSF" id="PIRSF004846">
    <property type="entry name" value="ModA"/>
    <property type="match status" value="1"/>
</dbReference>
<reference evidence="5 6" key="1">
    <citation type="submission" date="2018-05" db="EMBL/GenBank/DDBJ databases">
        <title>Complete genome sequence of Arcticibacterium luteifluviistationis SM1504T, a cytophagaceae bacterium isolated from Arctic surface seawater.</title>
        <authorList>
            <person name="Li Y."/>
            <person name="Qin Q.-L."/>
        </authorList>
    </citation>
    <scope>NUCLEOTIDE SEQUENCE [LARGE SCALE GENOMIC DNA]</scope>
    <source>
        <strain evidence="5 6">SM1504</strain>
    </source>
</reference>
<keyword evidence="3" id="KW-0732">Signal</keyword>
<proteinExistence type="inferred from homology"/>
<dbReference type="Pfam" id="PF13531">
    <property type="entry name" value="SBP_bac_11"/>
    <property type="match status" value="1"/>
</dbReference>
<dbReference type="OrthoDB" id="9785015at2"/>
<dbReference type="Proteomes" id="UP000249873">
    <property type="component" value="Chromosome"/>
</dbReference>
<keyword evidence="2 4" id="KW-0479">Metal-binding</keyword>
<dbReference type="CDD" id="cd13539">
    <property type="entry name" value="PBP2_AvModA"/>
    <property type="match status" value="1"/>
</dbReference>
<evidence type="ECO:0000256" key="3">
    <source>
        <dbReference type="ARBA" id="ARBA00022729"/>
    </source>
</evidence>
<dbReference type="GO" id="GO:0015689">
    <property type="term" value="P:molybdate ion transport"/>
    <property type="evidence" value="ECO:0007669"/>
    <property type="project" value="InterPro"/>
</dbReference>
<keyword evidence="4" id="KW-0500">Molybdenum</keyword>
<dbReference type="PANTHER" id="PTHR30632:SF14">
    <property type="entry name" value="TUNGSTATE_MOLYBDATE_CHROMATE-BINDING PROTEIN MODA"/>
    <property type="match status" value="1"/>
</dbReference>
<dbReference type="KEGG" id="als:DJ013_03095"/>
<accession>A0A2Z4G7R1</accession>
<gene>
    <name evidence="5" type="primary">modA</name>
    <name evidence="5" type="ORF">DJ013_03095</name>
</gene>
<dbReference type="RefSeq" id="WP_111370311.1">
    <property type="nucleotide sequence ID" value="NZ_CP029480.1"/>
</dbReference>
<dbReference type="GO" id="GO:0046872">
    <property type="term" value="F:metal ion binding"/>
    <property type="evidence" value="ECO:0007669"/>
    <property type="project" value="UniProtKB-KW"/>
</dbReference>
<name>A0A2Z4G7R1_9BACT</name>
<evidence type="ECO:0000256" key="4">
    <source>
        <dbReference type="PIRSR" id="PIRSR004846-1"/>
    </source>
</evidence>
<evidence type="ECO:0000256" key="2">
    <source>
        <dbReference type="ARBA" id="ARBA00022723"/>
    </source>
</evidence>
<dbReference type="AlphaFoldDB" id="A0A2Z4G7R1"/>
<dbReference type="Gene3D" id="3.40.190.10">
    <property type="entry name" value="Periplasmic binding protein-like II"/>
    <property type="match status" value="2"/>
</dbReference>
<dbReference type="InterPro" id="IPR005950">
    <property type="entry name" value="ModA"/>
</dbReference>
<sequence length="245" mass="27422">MRRMLYMFLGSFLLFTSCKKEEQKLTIATAANMQFAMDSLVKNFELKTGIPCQTVIGSSGKLTAQITAGAPYDIFVAANMKYPNALFEKGLTANKPKIYAHGKLVLWTLDANIKPSIDILNSQEINHIALANPDTAPYGTAAMEVLSFYKLNETLKNKLVFGESIAQTNSFIHSQSAEIGFTSLSTIKAPKLVNKGAWIEIDTKFYKPIEQGIVLLKKHNKDAQQFYDFLFTEEARQILTHFGYE</sequence>
<evidence type="ECO:0000313" key="5">
    <source>
        <dbReference type="EMBL" id="AWV97209.1"/>
    </source>
</evidence>
<dbReference type="NCBIfam" id="TIGR01256">
    <property type="entry name" value="modA"/>
    <property type="match status" value="1"/>
</dbReference>
<keyword evidence="6" id="KW-1185">Reference proteome</keyword>
<comment type="similarity">
    <text evidence="1">Belongs to the bacterial solute-binding protein ModA family.</text>
</comment>
<dbReference type="InterPro" id="IPR044084">
    <property type="entry name" value="AvModA-like_subst-bd"/>
</dbReference>
<dbReference type="GO" id="GO:0030973">
    <property type="term" value="F:molybdate ion binding"/>
    <property type="evidence" value="ECO:0007669"/>
    <property type="project" value="InterPro"/>
</dbReference>
<dbReference type="EMBL" id="CP029480">
    <property type="protein sequence ID" value="AWV97209.1"/>
    <property type="molecule type" value="Genomic_DNA"/>
</dbReference>
<dbReference type="PANTHER" id="PTHR30632">
    <property type="entry name" value="MOLYBDATE-BINDING PERIPLASMIC PROTEIN"/>
    <property type="match status" value="1"/>
</dbReference>
<dbReference type="InterPro" id="IPR050682">
    <property type="entry name" value="ModA/WtpA"/>
</dbReference>
<evidence type="ECO:0000313" key="6">
    <source>
        <dbReference type="Proteomes" id="UP000249873"/>
    </source>
</evidence>
<feature type="binding site" evidence="4">
    <location>
        <position position="59"/>
    </location>
    <ligand>
        <name>molybdate</name>
        <dbReference type="ChEBI" id="CHEBI:36264"/>
    </ligand>
</feature>
<organism evidence="5 6">
    <name type="scientific">Arcticibacterium luteifluviistationis</name>
    <dbReference type="NCBI Taxonomy" id="1784714"/>
    <lineage>
        <taxon>Bacteria</taxon>
        <taxon>Pseudomonadati</taxon>
        <taxon>Bacteroidota</taxon>
        <taxon>Cytophagia</taxon>
        <taxon>Cytophagales</taxon>
        <taxon>Leadbetterellaceae</taxon>
        <taxon>Arcticibacterium</taxon>
    </lineage>
</organism>